<dbReference type="RefSeq" id="WP_129391284.1">
    <property type="nucleotide sequence ID" value="NZ_CP035494.1"/>
</dbReference>
<gene>
    <name evidence="1" type="ORF">ET475_13525</name>
</gene>
<proteinExistence type="predicted"/>
<dbReference type="InterPro" id="IPR015018">
    <property type="entry name" value="DUF1905"/>
</dbReference>
<dbReference type="KEGG" id="mprt:ET475_13525"/>
<protein>
    <submittedName>
        <fullName evidence="1">DUF1905 domain-containing protein</fullName>
    </submittedName>
</protein>
<dbReference type="Pfam" id="PF08922">
    <property type="entry name" value="DUF1905"/>
    <property type="match status" value="1"/>
</dbReference>
<evidence type="ECO:0000313" key="1">
    <source>
        <dbReference type="EMBL" id="QAY60908.1"/>
    </source>
</evidence>
<reference evidence="1 2" key="1">
    <citation type="submission" date="2019-01" db="EMBL/GenBank/DDBJ databases">
        <title>Genome sequencing of strain DFW100M-13.</title>
        <authorList>
            <person name="Heo J."/>
            <person name="Kim S.-J."/>
            <person name="Kim J.-S."/>
            <person name="Hong S.-B."/>
            <person name="Kwon S.-W."/>
        </authorList>
    </citation>
    <scope>NUCLEOTIDE SEQUENCE [LARGE SCALE GENOMIC DNA]</scope>
    <source>
        <strain evidence="1 2">DFW100M-13</strain>
    </source>
</reference>
<organism evidence="1 2">
    <name type="scientific">Microbacterium protaetiae</name>
    <dbReference type="NCBI Taxonomy" id="2509458"/>
    <lineage>
        <taxon>Bacteria</taxon>
        <taxon>Bacillati</taxon>
        <taxon>Actinomycetota</taxon>
        <taxon>Actinomycetes</taxon>
        <taxon>Micrococcales</taxon>
        <taxon>Microbacteriaceae</taxon>
        <taxon>Microbacterium</taxon>
    </lineage>
</organism>
<dbReference type="Pfam" id="PF13376">
    <property type="entry name" value="OmdA"/>
    <property type="match status" value="1"/>
</dbReference>
<evidence type="ECO:0000313" key="2">
    <source>
        <dbReference type="Proteomes" id="UP000293995"/>
    </source>
</evidence>
<dbReference type="Proteomes" id="UP000293995">
    <property type="component" value="Chromosome"/>
</dbReference>
<dbReference type="EMBL" id="CP035494">
    <property type="protein sequence ID" value="QAY60908.1"/>
    <property type="molecule type" value="Genomic_DNA"/>
</dbReference>
<keyword evidence="2" id="KW-1185">Reference proteome</keyword>
<dbReference type="SUPFAM" id="SSF141694">
    <property type="entry name" value="AF2212/PG0164-like"/>
    <property type="match status" value="1"/>
</dbReference>
<accession>A0A4P6ESG0</accession>
<dbReference type="AlphaFoldDB" id="A0A4P6ESG0"/>
<dbReference type="InterPro" id="IPR037079">
    <property type="entry name" value="AF2212/PG0164-like_sf"/>
</dbReference>
<sequence>MSLQIRTVLEPQGPAAAIVLTDAQVDELGGGKRAAVRVTIGAHTASLRLGVMGGKNLIGMSKAARGELGVEISDTVDAVIELDTGEREVEIPDDLAAALDAAPGVRARFDALAYTYRKEHVRAVTEAKQQATRERRVAAIVEKLSAQEGMPG</sequence>
<dbReference type="OrthoDB" id="2604865at2"/>
<name>A0A4P6ESG0_9MICO</name>
<dbReference type="Gene3D" id="2.40.30.100">
    <property type="entry name" value="AF2212/PG0164-like"/>
    <property type="match status" value="1"/>
</dbReference>